<dbReference type="CDD" id="cd16429">
    <property type="entry name" value="VirB10"/>
    <property type="match status" value="1"/>
</dbReference>
<protein>
    <submittedName>
        <fullName evidence="7">Bacterial conjugation TrbI-like protein</fullName>
    </submittedName>
</protein>
<evidence type="ECO:0000256" key="4">
    <source>
        <dbReference type="ARBA" id="ARBA00022692"/>
    </source>
</evidence>
<evidence type="ECO:0000313" key="7">
    <source>
        <dbReference type="EMBL" id="AOV09327.1"/>
    </source>
</evidence>
<keyword evidence="7" id="KW-0614">Plasmid</keyword>
<dbReference type="InterPro" id="IPR042217">
    <property type="entry name" value="T4SS_VirB10/TrbI"/>
</dbReference>
<sequence length="393" mass="43397">MQDKEQDNLDNDFENHTSDLHEQKNHLKKIQAYAIFAIGGLLFIFLMVYFLKSFSGNNNDIEEAPKEENNDIAQSVKTKEFAPPPSSSTQKTFDELMAQEQPTQTTALMLEAEPPKPRIVKGIGVTVVASSNNGFNGGSTGDRGEFGDKPNTVFEFGQNGSGALQNSNNFQSGGEFTGEVFTPTIAKVSEFDQNLLLPKGTYIGCALKTRLVSSIKGGIACIVSNNVYSANGNTLLIEKGSTITGTFNAGQLDDGMDRLFVIWQEIRTPNNIIIPVYSGATDELGASGMQGWVDHHYMKRFGSAILLSMIDDSMAILADQLSKNGNNNNYYNYSKNTRENVNEIANTALEKMIDIKPTLYKNHGDLVGVYVNRDIDFSKVYKLTRKKNVNYTR</sequence>
<keyword evidence="5" id="KW-1133">Transmembrane helix</keyword>
<organism evidence="7">
    <name type="scientific">Campylobacter jejuni</name>
    <dbReference type="NCBI Taxonomy" id="197"/>
    <lineage>
        <taxon>Bacteria</taxon>
        <taxon>Pseudomonadati</taxon>
        <taxon>Campylobacterota</taxon>
        <taxon>Epsilonproteobacteria</taxon>
        <taxon>Campylobacterales</taxon>
        <taxon>Campylobacteraceae</taxon>
        <taxon>Campylobacter</taxon>
    </lineage>
</organism>
<dbReference type="RefSeq" id="WP_168547914.1">
    <property type="nucleotide sequence ID" value="NZ_CP017416.1"/>
</dbReference>
<name>A0A1D8JKT9_CAMJU</name>
<reference evidence="7" key="1">
    <citation type="submission" date="2016-09" db="EMBL/GenBank/DDBJ databases">
        <title>Complete genome of Campylobacter jejuni subsp. jejuni str. MTVDSCj07, Isolated from a Naturally Colonized Farm-Raised Chicken.</title>
        <authorList>
            <person name="Taveirne M.E."/>
            <person name="Parker C.T."/>
            <person name="Huynh S."/>
            <person name="DiRita V.J."/>
        </authorList>
    </citation>
    <scope>NUCLEOTIDE SEQUENCE</scope>
    <source>
        <strain evidence="7">MTVDSCj07</strain>
        <plasmid evidence="7">pMTVDSCj07-1</plasmid>
    </source>
</reference>
<evidence type="ECO:0000256" key="2">
    <source>
        <dbReference type="ARBA" id="ARBA00010265"/>
    </source>
</evidence>
<accession>A0A1D8JKT9</accession>
<keyword evidence="4" id="KW-0812">Transmembrane</keyword>
<dbReference type="Gene3D" id="2.40.128.260">
    <property type="entry name" value="Type IV secretion system, VirB10/TraB/TrbI"/>
    <property type="match status" value="2"/>
</dbReference>
<evidence type="ECO:0000256" key="5">
    <source>
        <dbReference type="ARBA" id="ARBA00022989"/>
    </source>
</evidence>
<dbReference type="NCBIfam" id="NF038091">
    <property type="entry name" value="T4SS_VirB10"/>
    <property type="match status" value="1"/>
</dbReference>
<gene>
    <name evidence="7" type="ORF">MTVDSCj07_a0032</name>
</gene>
<dbReference type="GO" id="GO:0005886">
    <property type="term" value="C:plasma membrane"/>
    <property type="evidence" value="ECO:0007669"/>
    <property type="project" value="UniProtKB-SubCell"/>
</dbReference>
<comment type="similarity">
    <text evidence="2">Belongs to the TrbI/VirB10 family.</text>
</comment>
<comment type="subcellular location">
    <subcellularLocation>
        <location evidence="1">Cell membrane</location>
        <topology evidence="1">Single-pass membrane protein</topology>
    </subcellularLocation>
</comment>
<geneLocation type="plasmid" evidence="7">
    <name>pMTVDSCj07-1</name>
</geneLocation>
<proteinExistence type="inferred from homology"/>
<evidence type="ECO:0000256" key="3">
    <source>
        <dbReference type="ARBA" id="ARBA00022475"/>
    </source>
</evidence>
<keyword evidence="3" id="KW-1003">Cell membrane</keyword>
<dbReference type="Pfam" id="PF03743">
    <property type="entry name" value="TrbI"/>
    <property type="match status" value="1"/>
</dbReference>
<dbReference type="InterPro" id="IPR047695">
    <property type="entry name" value="T4SS_VirB10/PtlG"/>
</dbReference>
<dbReference type="InterPro" id="IPR005498">
    <property type="entry name" value="T4SS_VirB10/TraB/TrbI"/>
</dbReference>
<dbReference type="EMBL" id="CP017416">
    <property type="protein sequence ID" value="AOV09327.1"/>
    <property type="molecule type" value="Genomic_DNA"/>
</dbReference>
<dbReference type="AlphaFoldDB" id="A0A1D8JKT9"/>
<evidence type="ECO:0000256" key="1">
    <source>
        <dbReference type="ARBA" id="ARBA00004162"/>
    </source>
</evidence>
<keyword evidence="6" id="KW-0472">Membrane</keyword>
<evidence type="ECO:0000256" key="6">
    <source>
        <dbReference type="ARBA" id="ARBA00023136"/>
    </source>
</evidence>